<gene>
    <name evidence="14" type="ORF">HQN60_13750</name>
</gene>
<dbReference type="GO" id="GO:0046677">
    <property type="term" value="P:response to antibiotic"/>
    <property type="evidence" value="ECO:0007669"/>
    <property type="project" value="UniProtKB-KW"/>
</dbReference>
<feature type="transmembrane region" description="Helical" evidence="12">
    <location>
        <begin position="108"/>
        <end position="131"/>
    </location>
</feature>
<name>A0A6M8SQY8_9NEIS</name>
<accession>A0A6M8SQY8</accession>
<keyword evidence="6 12" id="KW-0812">Transmembrane</keyword>
<evidence type="ECO:0000256" key="6">
    <source>
        <dbReference type="ARBA" id="ARBA00022692"/>
    </source>
</evidence>
<evidence type="ECO:0000256" key="3">
    <source>
        <dbReference type="ARBA" id="ARBA00022448"/>
    </source>
</evidence>
<feature type="transmembrane region" description="Helical" evidence="12">
    <location>
        <begin position="313"/>
        <end position="335"/>
    </location>
</feature>
<keyword evidence="15" id="KW-1185">Reference proteome</keyword>
<dbReference type="GO" id="GO:0005886">
    <property type="term" value="C:plasma membrane"/>
    <property type="evidence" value="ECO:0007669"/>
    <property type="project" value="UniProtKB-SubCell"/>
</dbReference>
<evidence type="ECO:0000256" key="4">
    <source>
        <dbReference type="ARBA" id="ARBA00022475"/>
    </source>
</evidence>
<comment type="subunit">
    <text evidence="2">Monomer.</text>
</comment>
<keyword evidence="3" id="KW-0813">Transport</keyword>
<sequence length="408" mass="44185">MNTRSQSPIPNITFLALLFPLALVLFEFATYISNDMILPAMPTIVNSFAIDPIHIPSAMSICLLGGASLQWLLGPLSDRIGRRPVMLAGVMLFILSCIAIVFSESYSWFLFCRFLQGTGMCFIGAVGYAAIQESFAEATAIRVTALMANVALIAPLIGPLAGAMVLQVASWYWIFIFVAIVASCSAFGLWRFMPETSPKIDTPLRIGRLRQDYTAVLSNRRFLAGAISIGCTSAPLLAWIALAPVILMQDAQLSTIAYGYWQTPVFVGLILGNLILAKVVTSVPIYRIIKLGSIPLMVGLAMTLLLFKAPMDWQWLIASLSVAAVGIGIINAAQFRLALFASDQSKGTVSAMLGIIIMVIFSIAIESAKLGHELWGNRGFIVICLIMGCCAISARRYFLRGPLGEQAD</sequence>
<dbReference type="SUPFAM" id="SSF103473">
    <property type="entry name" value="MFS general substrate transporter"/>
    <property type="match status" value="1"/>
</dbReference>
<evidence type="ECO:0000313" key="15">
    <source>
        <dbReference type="Proteomes" id="UP000504844"/>
    </source>
</evidence>
<proteinExistence type="inferred from homology"/>
<dbReference type="InterPro" id="IPR036259">
    <property type="entry name" value="MFS_trans_sf"/>
</dbReference>
<feature type="transmembrane region" description="Helical" evidence="12">
    <location>
        <begin position="143"/>
        <end position="165"/>
    </location>
</feature>
<feature type="transmembrane region" description="Helical" evidence="12">
    <location>
        <begin position="222"/>
        <end position="246"/>
    </location>
</feature>
<feature type="transmembrane region" description="Helical" evidence="12">
    <location>
        <begin position="171"/>
        <end position="190"/>
    </location>
</feature>
<dbReference type="PANTHER" id="PTHR23502:SF43">
    <property type="entry name" value="MULTIDRUG TRANSPORTER MDFA"/>
    <property type="match status" value="1"/>
</dbReference>
<evidence type="ECO:0000256" key="11">
    <source>
        <dbReference type="ARBA" id="ARBA00040126"/>
    </source>
</evidence>
<evidence type="ECO:0000256" key="10">
    <source>
        <dbReference type="ARBA" id="ARBA00038406"/>
    </source>
</evidence>
<keyword evidence="5" id="KW-0997">Cell inner membrane</keyword>
<dbReference type="PROSITE" id="PS50850">
    <property type="entry name" value="MFS"/>
    <property type="match status" value="1"/>
</dbReference>
<evidence type="ECO:0000256" key="2">
    <source>
        <dbReference type="ARBA" id="ARBA00011245"/>
    </source>
</evidence>
<organism evidence="14 15">
    <name type="scientific">Deefgea piscis</name>
    <dbReference type="NCBI Taxonomy" id="2739061"/>
    <lineage>
        <taxon>Bacteria</taxon>
        <taxon>Pseudomonadati</taxon>
        <taxon>Pseudomonadota</taxon>
        <taxon>Betaproteobacteria</taxon>
        <taxon>Neisseriales</taxon>
        <taxon>Chitinibacteraceae</taxon>
        <taxon>Deefgea</taxon>
    </lineage>
</organism>
<reference evidence="14 15" key="1">
    <citation type="submission" date="2020-05" db="EMBL/GenBank/DDBJ databases">
        <title>Complete genome sequence of Deefgea sp. D17.</title>
        <authorList>
            <person name="Bae J.-W."/>
            <person name="Han J.E."/>
        </authorList>
    </citation>
    <scope>NUCLEOTIDE SEQUENCE [LARGE SCALE GENOMIC DNA]</scope>
    <source>
        <strain evidence="14 15">D17</strain>
    </source>
</reference>
<keyword evidence="4" id="KW-1003">Cell membrane</keyword>
<evidence type="ECO:0000256" key="8">
    <source>
        <dbReference type="ARBA" id="ARBA00023136"/>
    </source>
</evidence>
<dbReference type="CDD" id="cd17320">
    <property type="entry name" value="MFS_MdfA_MDR_like"/>
    <property type="match status" value="1"/>
</dbReference>
<evidence type="ECO:0000259" key="13">
    <source>
        <dbReference type="PROSITE" id="PS50850"/>
    </source>
</evidence>
<dbReference type="GO" id="GO:0015385">
    <property type="term" value="F:sodium:proton antiporter activity"/>
    <property type="evidence" value="ECO:0007669"/>
    <property type="project" value="TreeGrafter"/>
</dbReference>
<protein>
    <recommendedName>
        <fullName evidence="11">Multidrug transporter MdfA</fullName>
    </recommendedName>
</protein>
<dbReference type="Gene3D" id="1.20.1720.10">
    <property type="entry name" value="Multidrug resistance protein D"/>
    <property type="match status" value="1"/>
</dbReference>
<keyword evidence="9" id="KW-0046">Antibiotic resistance</keyword>
<comment type="similarity">
    <text evidence="10">Belongs to the major facilitator superfamily. MdfA family.</text>
</comment>
<dbReference type="GO" id="GO:1990961">
    <property type="term" value="P:xenobiotic detoxification by transmembrane export across the plasma membrane"/>
    <property type="evidence" value="ECO:0007669"/>
    <property type="project" value="TreeGrafter"/>
</dbReference>
<feature type="transmembrane region" description="Helical" evidence="12">
    <location>
        <begin position="377"/>
        <end position="394"/>
    </location>
</feature>
<evidence type="ECO:0000256" key="9">
    <source>
        <dbReference type="ARBA" id="ARBA00023251"/>
    </source>
</evidence>
<feature type="transmembrane region" description="Helical" evidence="12">
    <location>
        <begin position="12"/>
        <end position="33"/>
    </location>
</feature>
<dbReference type="Pfam" id="PF07690">
    <property type="entry name" value="MFS_1"/>
    <property type="match status" value="1"/>
</dbReference>
<feature type="transmembrane region" description="Helical" evidence="12">
    <location>
        <begin position="347"/>
        <end position="365"/>
    </location>
</feature>
<dbReference type="PROSITE" id="PS00216">
    <property type="entry name" value="SUGAR_TRANSPORT_1"/>
    <property type="match status" value="1"/>
</dbReference>
<dbReference type="Proteomes" id="UP000504844">
    <property type="component" value="Chromosome"/>
</dbReference>
<evidence type="ECO:0000256" key="7">
    <source>
        <dbReference type="ARBA" id="ARBA00022989"/>
    </source>
</evidence>
<dbReference type="RefSeq" id="WP_173534193.1">
    <property type="nucleotide sequence ID" value="NZ_CP054143.1"/>
</dbReference>
<dbReference type="PANTHER" id="PTHR23502">
    <property type="entry name" value="MAJOR FACILITATOR SUPERFAMILY"/>
    <property type="match status" value="1"/>
</dbReference>
<keyword evidence="7 12" id="KW-1133">Transmembrane helix</keyword>
<comment type="subcellular location">
    <subcellularLocation>
        <location evidence="1">Cell inner membrane</location>
        <topology evidence="1">Multi-pass membrane protein</topology>
    </subcellularLocation>
</comment>
<feature type="transmembrane region" description="Helical" evidence="12">
    <location>
        <begin position="85"/>
        <end position="102"/>
    </location>
</feature>
<keyword evidence="8 12" id="KW-0472">Membrane</keyword>
<feature type="transmembrane region" description="Helical" evidence="12">
    <location>
        <begin position="288"/>
        <end position="307"/>
    </location>
</feature>
<evidence type="ECO:0000256" key="12">
    <source>
        <dbReference type="SAM" id="Phobius"/>
    </source>
</evidence>
<evidence type="ECO:0000256" key="1">
    <source>
        <dbReference type="ARBA" id="ARBA00004429"/>
    </source>
</evidence>
<evidence type="ECO:0000256" key="5">
    <source>
        <dbReference type="ARBA" id="ARBA00022519"/>
    </source>
</evidence>
<dbReference type="InterPro" id="IPR005829">
    <property type="entry name" value="Sugar_transporter_CS"/>
</dbReference>
<dbReference type="InterPro" id="IPR020846">
    <property type="entry name" value="MFS_dom"/>
</dbReference>
<dbReference type="KEGG" id="dee:HQN60_13750"/>
<dbReference type="EMBL" id="CP054143">
    <property type="protein sequence ID" value="QKJ67692.1"/>
    <property type="molecule type" value="Genomic_DNA"/>
</dbReference>
<dbReference type="AlphaFoldDB" id="A0A6M8SQY8"/>
<evidence type="ECO:0000313" key="14">
    <source>
        <dbReference type="EMBL" id="QKJ67692.1"/>
    </source>
</evidence>
<feature type="transmembrane region" description="Helical" evidence="12">
    <location>
        <begin position="53"/>
        <end position="73"/>
    </location>
</feature>
<feature type="transmembrane region" description="Helical" evidence="12">
    <location>
        <begin position="258"/>
        <end position="276"/>
    </location>
</feature>
<feature type="domain" description="Major facilitator superfamily (MFS) profile" evidence="13">
    <location>
        <begin position="15"/>
        <end position="408"/>
    </location>
</feature>
<dbReference type="InterPro" id="IPR011701">
    <property type="entry name" value="MFS"/>
</dbReference>